<dbReference type="EMBL" id="LAQS01000006">
    <property type="protein sequence ID" value="KKZ74821.1"/>
    <property type="molecule type" value="Genomic_DNA"/>
</dbReference>
<protein>
    <submittedName>
        <fullName evidence="1">Uncharacterized protein</fullName>
    </submittedName>
</protein>
<reference evidence="1 2" key="1">
    <citation type="submission" date="2015-05" db="EMBL/GenBank/DDBJ databases">
        <title>Draft Genome assembly of Streptomyces showdoensis.</title>
        <authorList>
            <person name="Thapa K.K."/>
            <person name="Metsa-Ketela M."/>
        </authorList>
    </citation>
    <scope>NUCLEOTIDE SEQUENCE [LARGE SCALE GENOMIC DNA]</scope>
    <source>
        <strain evidence="1 2">ATCC 15227</strain>
    </source>
</reference>
<accession>A0A2P2GTL3</accession>
<keyword evidence="2" id="KW-1185">Reference proteome</keyword>
<dbReference type="AlphaFoldDB" id="A0A2P2GTL3"/>
<name>A0A2P2GTL3_STREW</name>
<comment type="caution">
    <text evidence="1">The sequence shown here is derived from an EMBL/GenBank/DDBJ whole genome shotgun (WGS) entry which is preliminary data.</text>
</comment>
<dbReference type="Proteomes" id="UP000265325">
    <property type="component" value="Unassembled WGS sequence"/>
</dbReference>
<proteinExistence type="predicted"/>
<gene>
    <name evidence="1" type="ORF">VO63_05035</name>
</gene>
<evidence type="ECO:0000313" key="1">
    <source>
        <dbReference type="EMBL" id="KKZ74821.1"/>
    </source>
</evidence>
<sequence>MPFGYLTRLAAAESTPDDPRGEGALVRQMTVVFDHYLAKALVGPDPIEGLKRFGFIETAAILEARIQY</sequence>
<evidence type="ECO:0000313" key="2">
    <source>
        <dbReference type="Proteomes" id="UP000265325"/>
    </source>
</evidence>
<organism evidence="1 2">
    <name type="scientific">Streptomyces showdoensis</name>
    <dbReference type="NCBI Taxonomy" id="68268"/>
    <lineage>
        <taxon>Bacteria</taxon>
        <taxon>Bacillati</taxon>
        <taxon>Actinomycetota</taxon>
        <taxon>Actinomycetes</taxon>
        <taxon>Kitasatosporales</taxon>
        <taxon>Streptomycetaceae</taxon>
        <taxon>Streptomyces</taxon>
    </lineage>
</organism>